<keyword evidence="2" id="KW-1185">Reference proteome</keyword>
<dbReference type="AlphaFoldDB" id="A0A4C1ZPY6"/>
<accession>A0A4C1ZPY6</accession>
<proteinExistence type="predicted"/>
<dbReference type="EMBL" id="BGZK01001944">
    <property type="protein sequence ID" value="GBP88605.1"/>
    <property type="molecule type" value="Genomic_DNA"/>
</dbReference>
<evidence type="ECO:0000313" key="2">
    <source>
        <dbReference type="Proteomes" id="UP000299102"/>
    </source>
</evidence>
<reference evidence="1 2" key="1">
    <citation type="journal article" date="2019" name="Commun. Biol.">
        <title>The bagworm genome reveals a unique fibroin gene that provides high tensile strength.</title>
        <authorList>
            <person name="Kono N."/>
            <person name="Nakamura H."/>
            <person name="Ohtoshi R."/>
            <person name="Tomita M."/>
            <person name="Numata K."/>
            <person name="Arakawa K."/>
        </authorList>
    </citation>
    <scope>NUCLEOTIDE SEQUENCE [LARGE SCALE GENOMIC DNA]</scope>
</reference>
<gene>
    <name evidence="1" type="ORF">EVAR_25105_1</name>
</gene>
<dbReference type="Proteomes" id="UP000299102">
    <property type="component" value="Unassembled WGS sequence"/>
</dbReference>
<protein>
    <submittedName>
        <fullName evidence="1">Uncharacterized protein</fullName>
    </submittedName>
</protein>
<evidence type="ECO:0000313" key="1">
    <source>
        <dbReference type="EMBL" id="GBP88605.1"/>
    </source>
</evidence>
<organism evidence="1 2">
    <name type="scientific">Eumeta variegata</name>
    <name type="common">Bagworm moth</name>
    <name type="synonym">Eumeta japonica</name>
    <dbReference type="NCBI Taxonomy" id="151549"/>
    <lineage>
        <taxon>Eukaryota</taxon>
        <taxon>Metazoa</taxon>
        <taxon>Ecdysozoa</taxon>
        <taxon>Arthropoda</taxon>
        <taxon>Hexapoda</taxon>
        <taxon>Insecta</taxon>
        <taxon>Pterygota</taxon>
        <taxon>Neoptera</taxon>
        <taxon>Endopterygota</taxon>
        <taxon>Lepidoptera</taxon>
        <taxon>Glossata</taxon>
        <taxon>Ditrysia</taxon>
        <taxon>Tineoidea</taxon>
        <taxon>Psychidae</taxon>
        <taxon>Oiketicinae</taxon>
        <taxon>Eumeta</taxon>
    </lineage>
</organism>
<sequence>MIAYANVLALGMVDVIARNTDTTLIVAKHDNWRLYMLSVERHDDIIRSKSRIDDADGITEARKSADTFDDDRHIPKLYRTHTPTAAPCRHLIHNKQVPTTLPDNTIKNYSKECSKAANFVSNKENMYQLTFDGDHRSNIIECYRRLFTYERIDCFVKTGRAMAK</sequence>
<name>A0A4C1ZPY6_EUMVA</name>
<comment type="caution">
    <text evidence="1">The sequence shown here is derived from an EMBL/GenBank/DDBJ whole genome shotgun (WGS) entry which is preliminary data.</text>
</comment>